<reference evidence="2 3" key="1">
    <citation type="submission" date="2018-11" db="EMBL/GenBank/DDBJ databases">
        <title>Pseudaminobacter arsenicus sp. nov., an arsenic-resistant bacterium isolated from arsenic-rich aquifers.</title>
        <authorList>
            <person name="Mu Y."/>
        </authorList>
    </citation>
    <scope>NUCLEOTIDE SEQUENCE [LARGE SCALE GENOMIC DNA]</scope>
    <source>
        <strain evidence="2 3">CB3</strain>
    </source>
</reference>
<accession>A0A432VAF4</accession>
<evidence type="ECO:0000313" key="3">
    <source>
        <dbReference type="Proteomes" id="UP000281647"/>
    </source>
</evidence>
<proteinExistence type="predicted"/>
<dbReference type="OrthoDB" id="8456786at2"/>
<name>A0A432VAF4_9HYPH</name>
<protein>
    <submittedName>
        <fullName evidence="2">Uncharacterized protein</fullName>
    </submittedName>
</protein>
<keyword evidence="1" id="KW-0472">Membrane</keyword>
<comment type="caution">
    <text evidence="2">The sequence shown here is derived from an EMBL/GenBank/DDBJ whole genome shotgun (WGS) entry which is preliminary data.</text>
</comment>
<keyword evidence="1" id="KW-1133">Transmembrane helix</keyword>
<keyword evidence="3" id="KW-1185">Reference proteome</keyword>
<dbReference type="EMBL" id="RKST01000003">
    <property type="protein sequence ID" value="RUM99096.1"/>
    <property type="molecule type" value="Genomic_DNA"/>
</dbReference>
<dbReference type="AlphaFoldDB" id="A0A432VAF4"/>
<feature type="transmembrane region" description="Helical" evidence="1">
    <location>
        <begin position="21"/>
        <end position="46"/>
    </location>
</feature>
<organism evidence="2 3">
    <name type="scientific">Borborobacter arsenicus</name>
    <dbReference type="NCBI Taxonomy" id="1851146"/>
    <lineage>
        <taxon>Bacteria</taxon>
        <taxon>Pseudomonadati</taxon>
        <taxon>Pseudomonadota</taxon>
        <taxon>Alphaproteobacteria</taxon>
        <taxon>Hyphomicrobiales</taxon>
        <taxon>Phyllobacteriaceae</taxon>
        <taxon>Borborobacter</taxon>
    </lineage>
</organism>
<keyword evidence="1" id="KW-0812">Transmembrane</keyword>
<sequence>MPGLSAGAKYLFISLLRAASIFGLFVGSLAVAYMIGSILVGIGMIPCSDAKSCAMVPAFMFMPLGGLALYFLSLVTWSLLVRQRKNDT</sequence>
<evidence type="ECO:0000313" key="2">
    <source>
        <dbReference type="EMBL" id="RUM99096.1"/>
    </source>
</evidence>
<evidence type="ECO:0000256" key="1">
    <source>
        <dbReference type="SAM" id="Phobius"/>
    </source>
</evidence>
<gene>
    <name evidence="2" type="ORF">EET67_05545</name>
</gene>
<dbReference type="RefSeq" id="WP_128624600.1">
    <property type="nucleotide sequence ID" value="NZ_ML133508.1"/>
</dbReference>
<feature type="transmembrane region" description="Helical" evidence="1">
    <location>
        <begin position="58"/>
        <end position="80"/>
    </location>
</feature>
<dbReference type="Proteomes" id="UP000281647">
    <property type="component" value="Unassembled WGS sequence"/>
</dbReference>